<evidence type="ECO:0000313" key="5">
    <source>
        <dbReference type="EMBL" id="MBV2134387.1"/>
    </source>
</evidence>
<dbReference type="SMART" id="SM00267">
    <property type="entry name" value="GGDEF"/>
    <property type="match status" value="1"/>
</dbReference>
<dbReference type="PANTHER" id="PTHR44591">
    <property type="entry name" value="STRESS RESPONSE REGULATOR PROTEIN 1"/>
    <property type="match status" value="1"/>
</dbReference>
<dbReference type="InterPro" id="IPR000160">
    <property type="entry name" value="GGDEF_dom"/>
</dbReference>
<comment type="caution">
    <text evidence="5">The sequence shown here is derived from an EMBL/GenBank/DDBJ whole genome shotgun (WGS) entry which is preliminary data.</text>
</comment>
<dbReference type="PROSITE" id="PS50110">
    <property type="entry name" value="RESPONSE_REGULATORY"/>
    <property type="match status" value="1"/>
</dbReference>
<dbReference type="InterPro" id="IPR001789">
    <property type="entry name" value="Sig_transdc_resp-reg_receiver"/>
</dbReference>
<name>A0ABS6N1H2_9GAMM</name>
<dbReference type="NCBIfam" id="TIGR00254">
    <property type="entry name" value="GGDEF"/>
    <property type="match status" value="1"/>
</dbReference>
<evidence type="ECO:0000259" key="3">
    <source>
        <dbReference type="PROSITE" id="PS50110"/>
    </source>
</evidence>
<dbReference type="Pfam" id="PF00990">
    <property type="entry name" value="GGDEF"/>
    <property type="match status" value="1"/>
</dbReference>
<accession>A0ABS6N1H2</accession>
<evidence type="ECO:0000259" key="4">
    <source>
        <dbReference type="PROSITE" id="PS50887"/>
    </source>
</evidence>
<dbReference type="PANTHER" id="PTHR44591:SF3">
    <property type="entry name" value="RESPONSE REGULATORY DOMAIN-CONTAINING PROTEIN"/>
    <property type="match status" value="1"/>
</dbReference>
<reference evidence="5 6" key="1">
    <citation type="submission" date="2021-06" db="EMBL/GenBank/DDBJ databases">
        <title>Differences between aerobic and microaerobic xylene degrading microbial communities.</title>
        <authorList>
            <person name="Banerjee S."/>
            <person name="Tancsics A."/>
        </authorList>
    </citation>
    <scope>NUCLEOTIDE SEQUENCE [LARGE SCALE GENOMIC DNA]</scope>
    <source>
        <strain evidence="5 6">MAP12</strain>
    </source>
</reference>
<protein>
    <submittedName>
        <fullName evidence="5">Response regulator</fullName>
    </submittedName>
</protein>
<evidence type="ECO:0000256" key="1">
    <source>
        <dbReference type="ARBA" id="ARBA00022553"/>
    </source>
</evidence>
<dbReference type="RefSeq" id="WP_217682828.1">
    <property type="nucleotide sequence ID" value="NZ_JAHRGL010000057.1"/>
</dbReference>
<feature type="domain" description="Response regulatory" evidence="3">
    <location>
        <begin position="7"/>
        <end position="126"/>
    </location>
</feature>
<sequence>MPDPNLSIMVVDDARFSSALIGRALQQAGYRDIRYAGSASEALAELDRRPASVLLADWMMPEMDGLELTTQVRLLEEFGEHYTYIILLTGGDGDNLLSEAFDRGVDDFVNKATVNEQLVPRVLAADRLCGTMQRLLQEKRLLAHNIANLEQRNVVDALTGLGNLRYLRQRLGDALRQLESRGGALCYLLISLEDLRSRHGEGFQRELLYNIARRLRNMVRPLDVLVRLDDRQFAVVAMVNDLRECSPSSFRRLHDGLNLKALKTSEGFLQVNAAVAMVCVDASDAPLRIDDLLRQAAEQLDEARSSGRIASHRVKRTQASAP</sequence>
<dbReference type="EMBL" id="JAHRGL010000057">
    <property type="protein sequence ID" value="MBV2134387.1"/>
    <property type="molecule type" value="Genomic_DNA"/>
</dbReference>
<proteinExistence type="predicted"/>
<organism evidence="5 6">
    <name type="scientific">Geopseudomonas aromaticivorans</name>
    <dbReference type="NCBI Taxonomy" id="2849492"/>
    <lineage>
        <taxon>Bacteria</taxon>
        <taxon>Pseudomonadati</taxon>
        <taxon>Pseudomonadota</taxon>
        <taxon>Gammaproteobacteria</taxon>
        <taxon>Pseudomonadales</taxon>
        <taxon>Pseudomonadaceae</taxon>
        <taxon>Geopseudomonas</taxon>
    </lineage>
</organism>
<dbReference type="PROSITE" id="PS50887">
    <property type="entry name" value="GGDEF"/>
    <property type="match status" value="1"/>
</dbReference>
<evidence type="ECO:0000256" key="2">
    <source>
        <dbReference type="PROSITE-ProRule" id="PRU00169"/>
    </source>
</evidence>
<dbReference type="SMART" id="SM00448">
    <property type="entry name" value="REC"/>
    <property type="match status" value="1"/>
</dbReference>
<dbReference type="Proteomes" id="UP000813068">
    <property type="component" value="Unassembled WGS sequence"/>
</dbReference>
<dbReference type="Pfam" id="PF00072">
    <property type="entry name" value="Response_reg"/>
    <property type="match status" value="1"/>
</dbReference>
<gene>
    <name evidence="5" type="ORF">KRX52_16525</name>
</gene>
<keyword evidence="6" id="KW-1185">Reference proteome</keyword>
<dbReference type="InterPro" id="IPR050595">
    <property type="entry name" value="Bact_response_regulator"/>
</dbReference>
<feature type="domain" description="GGDEF" evidence="4">
    <location>
        <begin position="183"/>
        <end position="316"/>
    </location>
</feature>
<evidence type="ECO:0000313" key="6">
    <source>
        <dbReference type="Proteomes" id="UP000813068"/>
    </source>
</evidence>
<keyword evidence="1 2" id="KW-0597">Phosphoprotein</keyword>
<feature type="modified residue" description="4-aspartylphosphate" evidence="2">
    <location>
        <position position="57"/>
    </location>
</feature>